<dbReference type="GO" id="GO:0008909">
    <property type="term" value="F:isochorismate synthase activity"/>
    <property type="evidence" value="ECO:0007669"/>
    <property type="project" value="UniProtKB-EC"/>
</dbReference>
<evidence type="ECO:0000256" key="2">
    <source>
        <dbReference type="ARBA" id="ARBA00005297"/>
    </source>
</evidence>
<dbReference type="SUPFAM" id="SSF56322">
    <property type="entry name" value="ADC synthase"/>
    <property type="match status" value="1"/>
</dbReference>
<feature type="domain" description="Chorismate-utilising enzyme C-terminal" evidence="6">
    <location>
        <begin position="124"/>
        <end position="379"/>
    </location>
</feature>
<dbReference type="AlphaFoldDB" id="A0AAJ2EXV1"/>
<evidence type="ECO:0000256" key="5">
    <source>
        <dbReference type="ARBA" id="ARBA00041564"/>
    </source>
</evidence>
<dbReference type="Pfam" id="PF00425">
    <property type="entry name" value="Chorismate_bind"/>
    <property type="match status" value="1"/>
</dbReference>
<evidence type="ECO:0000313" key="8">
    <source>
        <dbReference type="Proteomes" id="UP001268036"/>
    </source>
</evidence>
<dbReference type="PANTHER" id="PTHR42839:SF2">
    <property type="entry name" value="ISOCHORISMATE SYNTHASE ENTC"/>
    <property type="match status" value="1"/>
</dbReference>
<dbReference type="Gene3D" id="3.60.120.10">
    <property type="entry name" value="Anthranilate synthase"/>
    <property type="match status" value="1"/>
</dbReference>
<dbReference type="Proteomes" id="UP001268036">
    <property type="component" value="Unassembled WGS sequence"/>
</dbReference>
<comment type="similarity">
    <text evidence="2">Belongs to the isochorismate synthase family.</text>
</comment>
<gene>
    <name evidence="7" type="ORF">QE440_003943</name>
</gene>
<evidence type="ECO:0000259" key="6">
    <source>
        <dbReference type="Pfam" id="PF00425"/>
    </source>
</evidence>
<dbReference type="InterPro" id="IPR015890">
    <property type="entry name" value="Chorismate_C"/>
</dbReference>
<reference evidence="7" key="1">
    <citation type="submission" date="2023-08" db="EMBL/GenBank/DDBJ databases">
        <title>Functional and genomic diversity of the sorghum phyllosphere microbiome.</title>
        <authorList>
            <person name="Shade A."/>
        </authorList>
    </citation>
    <scope>NUCLEOTIDE SEQUENCE</scope>
    <source>
        <strain evidence="7">SORGH_AS_0201</strain>
    </source>
</reference>
<dbReference type="NCBIfam" id="TIGR00543">
    <property type="entry name" value="isochor_syn"/>
    <property type="match status" value="1"/>
</dbReference>
<organism evidence="7 8">
    <name type="scientific">Pseudomonas oryzihabitans</name>
    <dbReference type="NCBI Taxonomy" id="47885"/>
    <lineage>
        <taxon>Bacteria</taxon>
        <taxon>Pseudomonadati</taxon>
        <taxon>Pseudomonadota</taxon>
        <taxon>Gammaproteobacteria</taxon>
        <taxon>Pseudomonadales</taxon>
        <taxon>Pseudomonadaceae</taxon>
        <taxon>Pseudomonas</taxon>
    </lineage>
</organism>
<comment type="catalytic activity">
    <reaction evidence="1">
        <text>chorismate = isochorismate</text>
        <dbReference type="Rhea" id="RHEA:18985"/>
        <dbReference type="ChEBI" id="CHEBI:29748"/>
        <dbReference type="ChEBI" id="CHEBI:29780"/>
        <dbReference type="EC" id="5.4.4.2"/>
    </reaction>
</comment>
<dbReference type="PANTHER" id="PTHR42839">
    <property type="entry name" value="ISOCHORISMATE SYNTHASE ENTC"/>
    <property type="match status" value="1"/>
</dbReference>
<keyword evidence="4 7" id="KW-0413">Isomerase</keyword>
<dbReference type="EC" id="5.4.4.2" evidence="3"/>
<sequence length="396" mass="42670">MITSKRAGEVEQLDADRQEQAAFLFQSGDRVLQGRGICARVETPASGGAQSDSLFLNVVEQAFARARQAGIAEPVIMGAIPFDTTRASCLYVPLEHAWTARPAPVAAAPIAPAQVREVRNLPSAEGFCLAVEEAIDAFRRGALSKAVLSRIQEIRLAEPADVETILANLARQNPTGYQFRIPTAEGGELIGVSPELLVRKQGARVHTNPLAGSAKRRADPQDDERVARELLDSSKDHYEHRLVIEDIRQQLAPLCSRLDVPEGPSLLSTNAMWHLSTAIDGELADSRTSALQLACRLHPTPAVCGYPTAAARQLIQRIEPFDRGLFTGMVGWCDAQGNGEWVVTIRCGTVQGDLLRLFAGAGIVEASDPAAEWAEVTAKLGTMRAACGLLDEEKPS</sequence>
<name>A0AAJ2EXV1_9PSED</name>
<accession>A0AAJ2EXV1</accession>
<evidence type="ECO:0000256" key="1">
    <source>
        <dbReference type="ARBA" id="ARBA00000799"/>
    </source>
</evidence>
<protein>
    <recommendedName>
        <fullName evidence="3">isochorismate synthase</fullName>
        <ecNumber evidence="3">5.4.4.2</ecNumber>
    </recommendedName>
    <alternativeName>
        <fullName evidence="5">Isochorismate mutase</fullName>
    </alternativeName>
</protein>
<dbReference type="InterPro" id="IPR004561">
    <property type="entry name" value="IsoChor_synthase"/>
</dbReference>
<proteinExistence type="inferred from homology"/>
<evidence type="ECO:0000256" key="3">
    <source>
        <dbReference type="ARBA" id="ARBA00012824"/>
    </source>
</evidence>
<comment type="caution">
    <text evidence="7">The sequence shown here is derived from an EMBL/GenBank/DDBJ whole genome shotgun (WGS) entry which is preliminary data.</text>
</comment>
<dbReference type="GO" id="GO:0009697">
    <property type="term" value="P:salicylic acid biosynthetic process"/>
    <property type="evidence" value="ECO:0007669"/>
    <property type="project" value="TreeGrafter"/>
</dbReference>
<dbReference type="EMBL" id="JAVJAF010000001">
    <property type="protein sequence ID" value="MDR6236202.1"/>
    <property type="molecule type" value="Genomic_DNA"/>
</dbReference>
<evidence type="ECO:0000256" key="4">
    <source>
        <dbReference type="ARBA" id="ARBA00023235"/>
    </source>
</evidence>
<dbReference type="InterPro" id="IPR005801">
    <property type="entry name" value="ADC_synthase"/>
</dbReference>
<evidence type="ECO:0000313" key="7">
    <source>
        <dbReference type="EMBL" id="MDR6236202.1"/>
    </source>
</evidence>